<sequence>MPTRASLIRSLPEKAKRKSGQSFLTKHFNKIYPFVLHRSNLSSSASLSSSLSLSLSQNSNESSAVSDLCSDRGVTFSIQTVAPLKVRKEVHLVPILGKNVQHGQLGSDDHGGELKRCNWITKNSDKVYVQFHDESWGVPVYEDSQLFELLAMSAMLMDYNWTEILKRKQVLREVFCGFDANKVAKMDENLILDSVSNKALMLPESRIRCIVDNAKCILQASALEYLLEPSMTVTLHLLWNCDIVIQVGRECGSFSNYVWEFVSFKPIINRYRHPRNVPLRSPKAETMSKDLLRRGFRFVGPVIVHSFMQAAGLSIDHLVDCYRFSECVKLSERPWRHV</sequence>
<dbReference type="OMA" id="ELRRCHW"/>
<evidence type="ECO:0008006" key="4">
    <source>
        <dbReference type="Google" id="ProtNLM"/>
    </source>
</evidence>
<dbReference type="GO" id="GO:0046872">
    <property type="term" value="F:metal ion binding"/>
    <property type="evidence" value="ECO:0007669"/>
    <property type="project" value="UniProtKB-KW"/>
</dbReference>
<feature type="binding site" evidence="1">
    <location>
        <position position="317"/>
    </location>
    <ligand>
        <name>Zn(2+)</name>
        <dbReference type="ChEBI" id="CHEBI:29105"/>
    </ligand>
</feature>
<feature type="binding site" evidence="1">
    <location>
        <position position="321"/>
    </location>
    <ligand>
        <name>Zn(2+)</name>
        <dbReference type="ChEBI" id="CHEBI:29105"/>
    </ligand>
</feature>
<dbReference type="PANTHER" id="PTHR31116:SF29">
    <property type="entry name" value="DNA GLYCOSYLASE SUPERFAMILY PROTEIN"/>
    <property type="match status" value="1"/>
</dbReference>
<dbReference type="SUPFAM" id="SSF48150">
    <property type="entry name" value="DNA-glycosylase"/>
    <property type="match status" value="2"/>
</dbReference>
<dbReference type="GO" id="GO:0008725">
    <property type="term" value="F:DNA-3-methyladenine glycosylase activity"/>
    <property type="evidence" value="ECO:0007669"/>
    <property type="project" value="InterPro"/>
</dbReference>
<dbReference type="AlphaFoldDB" id="A0A7N0TCQ9"/>
<evidence type="ECO:0000256" key="1">
    <source>
        <dbReference type="PIRSR" id="PIRSR605019-1"/>
    </source>
</evidence>
<name>A0A7N0TCQ9_KALFE</name>
<dbReference type="Gene3D" id="1.10.340.30">
    <property type="entry name" value="Hypothetical protein, domain 2"/>
    <property type="match status" value="1"/>
</dbReference>
<feature type="binding site" evidence="1">
    <location>
        <position position="132"/>
    </location>
    <ligand>
        <name>Zn(2+)</name>
        <dbReference type="ChEBI" id="CHEBI:29105"/>
    </ligand>
</feature>
<feature type="binding site" evidence="1">
    <location>
        <position position="117"/>
    </location>
    <ligand>
        <name>Zn(2+)</name>
        <dbReference type="ChEBI" id="CHEBI:29105"/>
    </ligand>
</feature>
<protein>
    <recommendedName>
        <fullName evidence="4">DNA-3-methyladenine glycosylase I</fullName>
    </recommendedName>
</protein>
<dbReference type="PANTHER" id="PTHR31116">
    <property type="entry name" value="OS04G0501200 PROTEIN"/>
    <property type="match status" value="1"/>
</dbReference>
<evidence type="ECO:0000313" key="3">
    <source>
        <dbReference type="Proteomes" id="UP000594263"/>
    </source>
</evidence>
<proteinExistence type="predicted"/>
<accession>A0A7N0TCQ9</accession>
<dbReference type="Pfam" id="PF03352">
    <property type="entry name" value="Adenine_glyco"/>
    <property type="match status" value="2"/>
</dbReference>
<evidence type="ECO:0000313" key="2">
    <source>
        <dbReference type="EnsemblPlants" id="Kaladp0032s0171.1.v1.1"/>
    </source>
</evidence>
<dbReference type="Proteomes" id="UP000594263">
    <property type="component" value="Unplaced"/>
</dbReference>
<keyword evidence="1" id="KW-0479">Metal-binding</keyword>
<dbReference type="EnsemblPlants" id="Kaladp0032s0171.1.v1.1">
    <property type="protein sequence ID" value="Kaladp0032s0171.1.v1.1"/>
    <property type="gene ID" value="Kaladp0032s0171.v1.1"/>
</dbReference>
<keyword evidence="3" id="KW-1185">Reference proteome</keyword>
<organism evidence="2 3">
    <name type="scientific">Kalanchoe fedtschenkoi</name>
    <name type="common">Lavender scallops</name>
    <name type="synonym">South American air plant</name>
    <dbReference type="NCBI Taxonomy" id="63787"/>
    <lineage>
        <taxon>Eukaryota</taxon>
        <taxon>Viridiplantae</taxon>
        <taxon>Streptophyta</taxon>
        <taxon>Embryophyta</taxon>
        <taxon>Tracheophyta</taxon>
        <taxon>Spermatophyta</taxon>
        <taxon>Magnoliopsida</taxon>
        <taxon>eudicotyledons</taxon>
        <taxon>Gunneridae</taxon>
        <taxon>Pentapetalae</taxon>
        <taxon>Saxifragales</taxon>
        <taxon>Crassulaceae</taxon>
        <taxon>Kalanchoe</taxon>
    </lineage>
</organism>
<dbReference type="InterPro" id="IPR011257">
    <property type="entry name" value="DNA_glycosylase"/>
</dbReference>
<dbReference type="InterPro" id="IPR005019">
    <property type="entry name" value="Adenine_glyco"/>
</dbReference>
<reference evidence="2" key="1">
    <citation type="submission" date="2021-01" db="UniProtKB">
        <authorList>
            <consortium name="EnsemblPlants"/>
        </authorList>
    </citation>
    <scope>IDENTIFICATION</scope>
</reference>
<keyword evidence="1" id="KW-0862">Zinc</keyword>
<dbReference type="GO" id="GO:0006284">
    <property type="term" value="P:base-excision repair"/>
    <property type="evidence" value="ECO:0007669"/>
    <property type="project" value="InterPro"/>
</dbReference>
<dbReference type="Gramene" id="Kaladp0032s0171.1.v1.1">
    <property type="protein sequence ID" value="Kaladp0032s0171.1.v1.1"/>
    <property type="gene ID" value="Kaladp0032s0171.v1.1"/>
</dbReference>